<dbReference type="InterPro" id="IPR019775">
    <property type="entry name" value="WD40_repeat_CS"/>
</dbReference>
<dbReference type="EMBL" id="JADBEK010000001">
    <property type="protein sequence ID" value="MBE1585261.1"/>
    <property type="molecule type" value="Genomic_DNA"/>
</dbReference>
<dbReference type="PRINTS" id="PR00320">
    <property type="entry name" value="GPROTEINBRPT"/>
</dbReference>
<dbReference type="PROSITE" id="PS00678">
    <property type="entry name" value="WD_REPEATS_1"/>
    <property type="match status" value="2"/>
</dbReference>
<dbReference type="SUPFAM" id="SSF50969">
    <property type="entry name" value="YVTN repeat-like/Quinoprotein amine dehydrogenase"/>
    <property type="match status" value="1"/>
</dbReference>
<reference evidence="5 6" key="1">
    <citation type="submission" date="2020-10" db="EMBL/GenBank/DDBJ databases">
        <title>Sequencing the genomes of 1000 actinobacteria strains.</title>
        <authorList>
            <person name="Klenk H.-P."/>
        </authorList>
    </citation>
    <scope>NUCLEOTIDE SEQUENCE [LARGE SCALE GENOMIC DNA]</scope>
    <source>
        <strain evidence="5 6">DSM 43173</strain>
    </source>
</reference>
<dbReference type="PROSITE" id="PS50082">
    <property type="entry name" value="WD_REPEATS_2"/>
    <property type="match status" value="2"/>
</dbReference>
<dbReference type="InterPro" id="IPR011044">
    <property type="entry name" value="Quino_amine_DH_bsu"/>
</dbReference>
<dbReference type="Proteomes" id="UP000633509">
    <property type="component" value="Unassembled WGS sequence"/>
</dbReference>
<dbReference type="SUPFAM" id="SSF50998">
    <property type="entry name" value="Quinoprotein alcohol dehydrogenase-like"/>
    <property type="match status" value="1"/>
</dbReference>
<dbReference type="SMART" id="SM00320">
    <property type="entry name" value="WD40"/>
    <property type="match status" value="4"/>
</dbReference>
<dbReference type="RefSeq" id="WP_192786036.1">
    <property type="nucleotide sequence ID" value="NZ_JADBEK010000001.1"/>
</dbReference>
<accession>A0ABR9LX78</accession>
<feature type="repeat" description="WD" evidence="3">
    <location>
        <begin position="671"/>
        <end position="714"/>
    </location>
</feature>
<evidence type="ECO:0000256" key="2">
    <source>
        <dbReference type="ARBA" id="ARBA00022737"/>
    </source>
</evidence>
<evidence type="ECO:0000256" key="3">
    <source>
        <dbReference type="PROSITE-ProRule" id="PRU00221"/>
    </source>
</evidence>
<comment type="caution">
    <text evidence="5">The sequence shown here is derived from an EMBL/GenBank/DDBJ whole genome shotgun (WGS) entry which is preliminary data.</text>
</comment>
<dbReference type="InterPro" id="IPR001680">
    <property type="entry name" value="WD40_rpt"/>
</dbReference>
<evidence type="ECO:0000256" key="1">
    <source>
        <dbReference type="ARBA" id="ARBA00022574"/>
    </source>
</evidence>
<dbReference type="InterPro" id="IPR020472">
    <property type="entry name" value="WD40_PAC1"/>
</dbReference>
<organism evidence="5 6">
    <name type="scientific">Nonomuraea angiospora</name>
    <dbReference type="NCBI Taxonomy" id="46172"/>
    <lineage>
        <taxon>Bacteria</taxon>
        <taxon>Bacillati</taxon>
        <taxon>Actinomycetota</taxon>
        <taxon>Actinomycetes</taxon>
        <taxon>Streptosporangiales</taxon>
        <taxon>Streptosporangiaceae</taxon>
        <taxon>Nonomuraea</taxon>
    </lineage>
</organism>
<dbReference type="Gene3D" id="2.130.10.10">
    <property type="entry name" value="YVTN repeat-like/Quinoprotein amine dehydrogenase"/>
    <property type="match status" value="3"/>
</dbReference>
<evidence type="ECO:0000313" key="5">
    <source>
        <dbReference type="EMBL" id="MBE1585261.1"/>
    </source>
</evidence>
<sequence>MSSGDHDLPGPGRARTSDEASADGTLSDARFLIHGDPDETLSDPRFLIHADPDEVMALASRARGGEARLAAAVYRTSAGRHRDLPPAERRQILAVDAARWQAADLGRRLAEVPDEHGAAAPYRVEWATGTSLEGALLWSADLPDHDRLGPAGVWAMAAGGPPGRAVVTVAAFGRDGWTWDLASGSCVGRPVFGDGGVEALESVVLDGRRSLVVSGYSVVGDLVRASVWVMDAGSGQRVGSPFVTEGHVRDPLAVATVAGRPVAISAGSAVRAWDLLAQRPLGTPFEAHGGTSVISIATTTLDGRAVAVTGDYDGLVRVWDPIDGTEAAAPIETSGRPESLLALSLDGRPVVVAGGYDGPVEVRDLREGTLVHELLPEDVAARGGGSLAAAELDGRPIVVALDRDGRVRVLDLATGEPLCAPLPPGRGRPDAIRVAEAGGRPIAVTSGLHSSVVQAWDLAAACAAPAVGAPRSLSGDLTALAVGEVNGREVIVTAHHDGPADEPRWGEGYVCVTDLADGTAMAPAIPTGEGRTQLALADLHGDPVAVITCNERFVPRLLRLPEGQELDVTFTTSDHRQDHNGRITALATGRLGDRPVVVTGGRHNQARTWYLDSGAMRTAVSGRGDGYTHVTAAAVGSLRGRAVAVTAGHGSGTPEIRVWWLSSGRPVCQPEPGHSGAVNAVAISDLDGSPVAVTAGADQTVRVWDLDSGKLIRDPLIGHTAPVLAVAVTELDGRPAVVTGGADRTVLMWDLDSGRHLRRVDLPGAVSQVAVASGGRLVVAFDDDLAVMSPQHLMAER</sequence>
<feature type="region of interest" description="Disordered" evidence="4">
    <location>
        <begin position="1"/>
        <end position="23"/>
    </location>
</feature>
<gene>
    <name evidence="5" type="ORF">H4W80_003519</name>
</gene>
<dbReference type="PROSITE" id="PS50294">
    <property type="entry name" value="WD_REPEATS_REGION"/>
    <property type="match status" value="2"/>
</dbReference>
<evidence type="ECO:0000256" key="4">
    <source>
        <dbReference type="SAM" id="MobiDB-lite"/>
    </source>
</evidence>
<keyword evidence="1 3" id="KW-0853">WD repeat</keyword>
<dbReference type="Pfam" id="PF00400">
    <property type="entry name" value="WD40"/>
    <property type="match status" value="3"/>
</dbReference>
<name>A0ABR9LX78_9ACTN</name>
<keyword evidence="6" id="KW-1185">Reference proteome</keyword>
<protein>
    <submittedName>
        <fullName evidence="5">WD40 repeat protein</fullName>
    </submittedName>
</protein>
<proteinExistence type="predicted"/>
<dbReference type="PANTHER" id="PTHR22847:SF637">
    <property type="entry name" value="WD REPEAT DOMAIN 5B"/>
    <property type="match status" value="1"/>
</dbReference>
<feature type="repeat" description="WD" evidence="3">
    <location>
        <begin position="716"/>
        <end position="759"/>
    </location>
</feature>
<dbReference type="InterPro" id="IPR015943">
    <property type="entry name" value="WD40/YVTN_repeat-like_dom_sf"/>
</dbReference>
<dbReference type="InterPro" id="IPR011047">
    <property type="entry name" value="Quinoprotein_ADH-like_sf"/>
</dbReference>
<dbReference type="PANTHER" id="PTHR22847">
    <property type="entry name" value="WD40 REPEAT PROTEIN"/>
    <property type="match status" value="1"/>
</dbReference>
<evidence type="ECO:0000313" key="6">
    <source>
        <dbReference type="Proteomes" id="UP000633509"/>
    </source>
</evidence>
<keyword evidence="2" id="KW-0677">Repeat</keyword>